<keyword evidence="4 9" id="KW-0728">SH3 domain</keyword>
<organism evidence="12 13">
    <name type="scientific">Austrofundulus limnaeus</name>
    <name type="common">Annual killifish</name>
    <dbReference type="NCBI Taxonomy" id="52670"/>
    <lineage>
        <taxon>Eukaryota</taxon>
        <taxon>Metazoa</taxon>
        <taxon>Chordata</taxon>
        <taxon>Craniata</taxon>
        <taxon>Vertebrata</taxon>
        <taxon>Euteleostomi</taxon>
        <taxon>Actinopterygii</taxon>
        <taxon>Neopterygii</taxon>
        <taxon>Teleostei</taxon>
        <taxon>Neoteleostei</taxon>
        <taxon>Acanthomorphata</taxon>
        <taxon>Ovalentaria</taxon>
        <taxon>Atherinomorphae</taxon>
        <taxon>Cyprinodontiformes</taxon>
        <taxon>Rivulidae</taxon>
        <taxon>Austrofundulus</taxon>
    </lineage>
</organism>
<dbReference type="KEGG" id="alim:106526957"/>
<evidence type="ECO:0000256" key="6">
    <source>
        <dbReference type="ARBA" id="ARBA00022553"/>
    </source>
</evidence>
<dbReference type="InterPro" id="IPR021901">
    <property type="entry name" value="CAS_C"/>
</dbReference>
<dbReference type="SUPFAM" id="SSF50044">
    <property type="entry name" value="SH3-domain"/>
    <property type="match status" value="1"/>
</dbReference>
<dbReference type="GO" id="GO:0007169">
    <property type="term" value="P:cell surface receptor protein tyrosine kinase signaling pathway"/>
    <property type="evidence" value="ECO:0007669"/>
    <property type="project" value="TreeGrafter"/>
</dbReference>
<dbReference type="OrthoDB" id="5983572at2759"/>
<evidence type="ECO:0000256" key="7">
    <source>
        <dbReference type="ARBA" id="ARBA00022889"/>
    </source>
</evidence>
<dbReference type="GO" id="GO:0007155">
    <property type="term" value="P:cell adhesion"/>
    <property type="evidence" value="ECO:0007669"/>
    <property type="project" value="UniProtKB-KW"/>
</dbReference>
<feature type="compositionally biased region" description="Low complexity" evidence="10">
    <location>
        <begin position="394"/>
        <end position="416"/>
    </location>
</feature>
<feature type="compositionally biased region" description="Basic and acidic residues" evidence="10">
    <location>
        <begin position="380"/>
        <end position="393"/>
    </location>
</feature>
<evidence type="ECO:0000256" key="8">
    <source>
        <dbReference type="ARBA" id="ARBA00022949"/>
    </source>
</evidence>
<keyword evidence="6" id="KW-0597">Phosphoprotein</keyword>
<dbReference type="PRINTS" id="PR00452">
    <property type="entry name" value="SH3DOMAIN"/>
</dbReference>
<dbReference type="PROSITE" id="PS50002">
    <property type="entry name" value="SH3"/>
    <property type="match status" value="1"/>
</dbReference>
<dbReference type="Pfam" id="PF14604">
    <property type="entry name" value="SH3_9"/>
    <property type="match status" value="1"/>
</dbReference>
<dbReference type="InterPro" id="IPR038319">
    <property type="entry name" value="Serine_rich_sf"/>
</dbReference>
<feature type="region of interest" description="Disordered" evidence="10">
    <location>
        <begin position="582"/>
        <end position="663"/>
    </location>
</feature>
<dbReference type="FunFam" id="1.20.120.830:FF:000001">
    <property type="entry name" value="BCAR1 scaffold protein, Cas family member"/>
    <property type="match status" value="1"/>
</dbReference>
<dbReference type="STRING" id="52670.A0A2I4CAZ0"/>
<gene>
    <name evidence="13" type="primary">cass4</name>
</gene>
<dbReference type="FunFam" id="2.30.30.40:FF:000009">
    <property type="entry name" value="Breast cancer anti-estrogen resistance 1"/>
    <property type="match status" value="1"/>
</dbReference>
<dbReference type="AlphaFoldDB" id="A0A2I4CAZ0"/>
<comment type="similarity">
    <text evidence="3">Belongs to the CAS family.</text>
</comment>
<dbReference type="InterPro" id="IPR014928">
    <property type="entry name" value="Serine_rich_dom"/>
</dbReference>
<comment type="subcellular location">
    <subcellularLocation>
        <location evidence="1">Cell junction</location>
        <location evidence="1">Focal adhesion</location>
    </subcellularLocation>
    <subcellularLocation>
        <location evidence="2">Cytoplasm</location>
    </subcellularLocation>
</comment>
<sequence>MEKLATALYDNTAECADELAFKKGDIITVMDENVAGTSGWWMCSLHGRQGLAPANRLKLLPASRASAGSSNHCVEKRTAVQANSHIRAHGIYQIPNGSRPVTDPAYEIMDMIYNIPSGPLSTSQSLTILTHSTDDPEDKKVSVFNMSSTSKGEVYDVPVQARQALLTESTAPGQMLLKKTHIPPSSLDRRINSPENTSGSSRDFFDPNYDFPVPSATECHERIVGEYRTLPNPRKPEWIYDVPVGSGKLSPIQGIYDTLPSKSTHRLIYDTPPSSAGSVQTRNDPGSLYDIPKSDPLDISSPEKGLQQVPPDDKPPTQAPTESVKEDPLSRAGTDSGDQNPLVSRADLSTELKRVRLQRMRNFLACTTFCDLPGGKEAAVQEEKQSRHSDSADSQRISTASSSSSSSCDSFALSSSPEPPREVTLSHNEACRRVLDLQESVCRTVPQLMDFVSSNWRCKEHLEHHLTEIKEAVERIVCSLTGFIHFAQDIKGNALSLTDANLQTRLYKQLTVIEDSSVILQQTASKLNTAGWSLRTICQDPGQVQTPDQLDRFVLVARTVPDDVKHLVSIICANSKLLFKTPPKDSDSVTNTSPPETKKSLLKTEGQAVEDNDDYVELQTNAEETTMERKEKTPVKSVSPVSTTVEKQSESSSSTEQQPSPRSEHCRLYFGALQKAIGGFVDSVSLGQPPEKFIPQSKLVIMVGQRLVDTLYKEAHHRGSCQILLCKSNHLCALLKQLAVATKKAALHFPDRQVLLEAQDFAKILAQKAQHFRTSLDL</sequence>
<accession>A0A2I4CAZ0</accession>
<reference evidence="13" key="1">
    <citation type="submission" date="2025-08" db="UniProtKB">
        <authorList>
            <consortium name="RefSeq"/>
        </authorList>
    </citation>
    <scope>IDENTIFICATION</scope>
    <source>
        <strain evidence="13">Quisiro</strain>
        <tissue evidence="13">Liver</tissue>
    </source>
</reference>
<dbReference type="Gene3D" id="1.20.120.230">
    <property type="entry name" value="Alpha-catenin/vinculin-like"/>
    <property type="match status" value="1"/>
</dbReference>
<dbReference type="Gene3D" id="2.30.30.40">
    <property type="entry name" value="SH3 Domains"/>
    <property type="match status" value="1"/>
</dbReference>
<dbReference type="CTD" id="57091"/>
<evidence type="ECO:0000256" key="1">
    <source>
        <dbReference type="ARBA" id="ARBA00004246"/>
    </source>
</evidence>
<feature type="region of interest" description="Disordered" evidence="10">
    <location>
        <begin position="266"/>
        <end position="345"/>
    </location>
</feature>
<dbReference type="GeneID" id="106526957"/>
<feature type="domain" description="SH3" evidence="11">
    <location>
        <begin position="1"/>
        <end position="62"/>
    </location>
</feature>
<evidence type="ECO:0000256" key="9">
    <source>
        <dbReference type="PROSITE-ProRule" id="PRU00192"/>
    </source>
</evidence>
<dbReference type="Gene3D" id="1.20.120.830">
    <property type="entry name" value="Serine-rich domain"/>
    <property type="match status" value="1"/>
</dbReference>
<dbReference type="CDD" id="cd11844">
    <property type="entry name" value="SH3_CAS"/>
    <property type="match status" value="1"/>
</dbReference>
<evidence type="ECO:0000256" key="4">
    <source>
        <dbReference type="ARBA" id="ARBA00022443"/>
    </source>
</evidence>
<dbReference type="RefSeq" id="XP_013877154.1">
    <property type="nucleotide sequence ID" value="XM_014021700.1"/>
</dbReference>
<dbReference type="Pfam" id="PF12026">
    <property type="entry name" value="CAS_C"/>
    <property type="match status" value="1"/>
</dbReference>
<evidence type="ECO:0000256" key="2">
    <source>
        <dbReference type="ARBA" id="ARBA00004496"/>
    </source>
</evidence>
<dbReference type="InterPro" id="IPR036028">
    <property type="entry name" value="SH3-like_dom_sf"/>
</dbReference>
<dbReference type="Pfam" id="PF08824">
    <property type="entry name" value="Serine_rich"/>
    <property type="match status" value="1"/>
</dbReference>
<evidence type="ECO:0000313" key="12">
    <source>
        <dbReference type="Proteomes" id="UP000192220"/>
    </source>
</evidence>
<evidence type="ECO:0000256" key="10">
    <source>
        <dbReference type="SAM" id="MobiDB-lite"/>
    </source>
</evidence>
<keyword evidence="8" id="KW-0965">Cell junction</keyword>
<dbReference type="FunCoup" id="A0A2I4CAZ0">
    <property type="interactions" value="829"/>
</dbReference>
<dbReference type="GO" id="GO:0016477">
    <property type="term" value="P:cell migration"/>
    <property type="evidence" value="ECO:0007669"/>
    <property type="project" value="TreeGrafter"/>
</dbReference>
<dbReference type="InterPro" id="IPR001452">
    <property type="entry name" value="SH3_domain"/>
</dbReference>
<dbReference type="InParanoid" id="A0A2I4CAZ0"/>
<keyword evidence="5" id="KW-0963">Cytoplasm</keyword>
<dbReference type="InterPro" id="IPR037362">
    <property type="entry name" value="CAS_fam"/>
</dbReference>
<dbReference type="PANTHER" id="PTHR10654">
    <property type="entry name" value="CAS SCAFFOLDING PROTEIN"/>
    <property type="match status" value="1"/>
</dbReference>
<keyword evidence="12" id="KW-1185">Reference proteome</keyword>
<dbReference type="GO" id="GO:0005737">
    <property type="term" value="C:cytoplasm"/>
    <property type="evidence" value="ECO:0007669"/>
    <property type="project" value="UniProtKB-SubCell"/>
</dbReference>
<evidence type="ECO:0000256" key="5">
    <source>
        <dbReference type="ARBA" id="ARBA00022490"/>
    </source>
</evidence>
<protein>
    <submittedName>
        <fullName evidence="13">Cas scaffolding protein family member 4</fullName>
    </submittedName>
</protein>
<dbReference type="SMART" id="SM00326">
    <property type="entry name" value="SH3"/>
    <property type="match status" value="1"/>
</dbReference>
<evidence type="ECO:0000259" key="11">
    <source>
        <dbReference type="PROSITE" id="PS50002"/>
    </source>
</evidence>
<dbReference type="GO" id="GO:0005886">
    <property type="term" value="C:plasma membrane"/>
    <property type="evidence" value="ECO:0007669"/>
    <property type="project" value="TreeGrafter"/>
</dbReference>
<feature type="compositionally biased region" description="Polar residues" evidence="10">
    <location>
        <begin position="272"/>
        <end position="284"/>
    </location>
</feature>
<keyword evidence="7" id="KW-0130">Cell adhesion</keyword>
<feature type="compositionally biased region" description="Low complexity" evidence="10">
    <location>
        <begin position="635"/>
        <end position="661"/>
    </location>
</feature>
<dbReference type="Proteomes" id="UP000192220">
    <property type="component" value="Unplaced"/>
</dbReference>
<name>A0A2I4CAZ0_AUSLI</name>
<evidence type="ECO:0000313" key="13">
    <source>
        <dbReference type="RefSeq" id="XP_013877154.1"/>
    </source>
</evidence>
<dbReference type="GO" id="GO:0005925">
    <property type="term" value="C:focal adhesion"/>
    <property type="evidence" value="ECO:0007669"/>
    <property type="project" value="UniProtKB-SubCell"/>
</dbReference>
<dbReference type="PANTHER" id="PTHR10654:SF19">
    <property type="entry name" value="CAS SCAFFOLDING PROTEIN FAMILY MEMBER 4"/>
    <property type="match status" value="1"/>
</dbReference>
<feature type="region of interest" description="Disordered" evidence="10">
    <location>
        <begin position="380"/>
        <end position="424"/>
    </location>
</feature>
<feature type="region of interest" description="Disordered" evidence="10">
    <location>
        <begin position="184"/>
        <end position="207"/>
    </location>
</feature>
<proteinExistence type="inferred from homology"/>
<evidence type="ECO:0000256" key="3">
    <source>
        <dbReference type="ARBA" id="ARBA00007848"/>
    </source>
</evidence>